<name>A0ABN2WSM7_9ACTN</name>
<feature type="region of interest" description="Disordered" evidence="1">
    <location>
        <begin position="1"/>
        <end position="83"/>
    </location>
</feature>
<feature type="compositionally biased region" description="Basic and acidic residues" evidence="1">
    <location>
        <begin position="33"/>
        <end position="44"/>
    </location>
</feature>
<dbReference type="Proteomes" id="UP001500897">
    <property type="component" value="Unassembled WGS sequence"/>
</dbReference>
<reference evidence="2 3" key="1">
    <citation type="journal article" date="2019" name="Int. J. Syst. Evol. Microbiol.">
        <title>The Global Catalogue of Microorganisms (GCM) 10K type strain sequencing project: providing services to taxonomists for standard genome sequencing and annotation.</title>
        <authorList>
            <consortium name="The Broad Institute Genomics Platform"/>
            <consortium name="The Broad Institute Genome Sequencing Center for Infectious Disease"/>
            <person name="Wu L."/>
            <person name="Ma J."/>
        </authorList>
    </citation>
    <scope>NUCLEOTIDE SEQUENCE [LARGE SCALE GENOMIC DNA]</scope>
    <source>
        <strain evidence="2 3">JCM 14559</strain>
    </source>
</reference>
<accession>A0ABN2WSM7</accession>
<keyword evidence="3" id="KW-1185">Reference proteome</keyword>
<dbReference type="RefSeq" id="WP_344552319.1">
    <property type="nucleotide sequence ID" value="NZ_BAAANS010000016.1"/>
</dbReference>
<feature type="compositionally biased region" description="Basic and acidic residues" evidence="1">
    <location>
        <begin position="55"/>
        <end position="75"/>
    </location>
</feature>
<evidence type="ECO:0000313" key="3">
    <source>
        <dbReference type="Proteomes" id="UP001500897"/>
    </source>
</evidence>
<evidence type="ECO:0000256" key="1">
    <source>
        <dbReference type="SAM" id="MobiDB-lite"/>
    </source>
</evidence>
<gene>
    <name evidence="2" type="ORF">GCM10009759_27710</name>
</gene>
<protein>
    <submittedName>
        <fullName evidence="2">Uncharacterized protein</fullName>
    </submittedName>
</protein>
<comment type="caution">
    <text evidence="2">The sequence shown here is derived from an EMBL/GenBank/DDBJ whole genome shotgun (WGS) entry which is preliminary data.</text>
</comment>
<proteinExistence type="predicted"/>
<dbReference type="EMBL" id="BAAANS010000016">
    <property type="protein sequence ID" value="GAA2097526.1"/>
    <property type="molecule type" value="Genomic_DNA"/>
</dbReference>
<feature type="compositionally biased region" description="Low complexity" evidence="1">
    <location>
        <begin position="45"/>
        <end position="54"/>
    </location>
</feature>
<organism evidence="2 3">
    <name type="scientific">Kitasatospora saccharophila</name>
    <dbReference type="NCBI Taxonomy" id="407973"/>
    <lineage>
        <taxon>Bacteria</taxon>
        <taxon>Bacillati</taxon>
        <taxon>Actinomycetota</taxon>
        <taxon>Actinomycetes</taxon>
        <taxon>Kitasatosporales</taxon>
        <taxon>Streptomycetaceae</taxon>
        <taxon>Kitasatospora</taxon>
    </lineage>
</organism>
<sequence>MQRRHCPTCGRRPDDSSYDTELQGSWDGEEECEPCRAESDRAREAQAALALQGADETREARLRAREPKPDPEPVPKKRRRFFS</sequence>
<evidence type="ECO:0000313" key="2">
    <source>
        <dbReference type="EMBL" id="GAA2097526.1"/>
    </source>
</evidence>